<evidence type="ECO:0000256" key="1">
    <source>
        <dbReference type="SAM" id="MobiDB-lite"/>
    </source>
</evidence>
<dbReference type="EMBL" id="BX294141">
    <property type="protein sequence ID" value="CAD78308.1"/>
    <property type="molecule type" value="Genomic_DNA"/>
</dbReference>
<dbReference type="HOGENOM" id="CLU_2397604_0_0_0"/>
<accession>Q7UGM1</accession>
<evidence type="ECO:0000313" key="3">
    <source>
        <dbReference type="Proteomes" id="UP000001025"/>
    </source>
</evidence>
<dbReference type="KEGG" id="rba:RB5137"/>
<name>Q7UGM1_RHOBA</name>
<evidence type="ECO:0000313" key="2">
    <source>
        <dbReference type="EMBL" id="CAD78308.1"/>
    </source>
</evidence>
<dbReference type="InParanoid" id="Q7UGM1"/>
<proteinExistence type="predicted"/>
<gene>
    <name evidence="2" type="ordered locus">RB5137</name>
</gene>
<sequence>MTIRQPSVYRITRILQRLESHSSLGSDCGGRQSRLDQKPFAGDGKELARRRTNTRGSAARRSNRGQAASQRLTSAENIACWSCRNASALTRSF</sequence>
<dbReference type="AlphaFoldDB" id="Q7UGM1"/>
<dbReference type="STRING" id="243090.RB5137"/>
<protein>
    <submittedName>
        <fullName evidence="2">Uncharacterized protein</fullName>
    </submittedName>
</protein>
<keyword evidence="3" id="KW-1185">Reference proteome</keyword>
<feature type="region of interest" description="Disordered" evidence="1">
    <location>
        <begin position="22"/>
        <end position="70"/>
    </location>
</feature>
<dbReference type="Proteomes" id="UP000001025">
    <property type="component" value="Chromosome"/>
</dbReference>
<dbReference type="EnsemblBacteria" id="CAD78308">
    <property type="protein sequence ID" value="CAD78308"/>
    <property type="gene ID" value="RB5137"/>
</dbReference>
<feature type="compositionally biased region" description="Basic and acidic residues" evidence="1">
    <location>
        <begin position="33"/>
        <end position="49"/>
    </location>
</feature>
<reference evidence="2 3" key="1">
    <citation type="journal article" date="2003" name="Proc. Natl. Acad. Sci. U.S.A.">
        <title>Complete genome sequence of the marine planctomycete Pirellula sp. strain 1.</title>
        <authorList>
            <person name="Gloeckner F.O."/>
            <person name="Kube M."/>
            <person name="Bauer M."/>
            <person name="Teeling H."/>
            <person name="Lombardot T."/>
            <person name="Ludwig W."/>
            <person name="Gade D."/>
            <person name="Beck A."/>
            <person name="Borzym K."/>
            <person name="Heitmann K."/>
            <person name="Rabus R."/>
            <person name="Schlesner H."/>
            <person name="Amann R."/>
            <person name="Reinhardt R."/>
        </authorList>
    </citation>
    <scope>NUCLEOTIDE SEQUENCE [LARGE SCALE GENOMIC DNA]</scope>
    <source>
        <strain evidence="3">DSM 10527 / NCIMB 13988 / SH1</strain>
    </source>
</reference>
<organism evidence="2 3">
    <name type="scientific">Rhodopirellula baltica (strain DSM 10527 / NCIMB 13988 / SH1)</name>
    <dbReference type="NCBI Taxonomy" id="243090"/>
    <lineage>
        <taxon>Bacteria</taxon>
        <taxon>Pseudomonadati</taxon>
        <taxon>Planctomycetota</taxon>
        <taxon>Planctomycetia</taxon>
        <taxon>Pirellulales</taxon>
        <taxon>Pirellulaceae</taxon>
        <taxon>Rhodopirellula</taxon>
    </lineage>
</organism>